<keyword evidence="8" id="KW-0460">Magnesium</keyword>
<dbReference type="SFLD" id="SFLDS00003">
    <property type="entry name" value="Haloacid_Dehalogenase"/>
    <property type="match status" value="1"/>
</dbReference>
<dbReference type="NCBIfam" id="TIGR01509">
    <property type="entry name" value="HAD-SF-IA-v3"/>
    <property type="match status" value="1"/>
</dbReference>
<evidence type="ECO:0000256" key="6">
    <source>
        <dbReference type="ARBA" id="ARBA00022723"/>
    </source>
</evidence>
<dbReference type="Gene3D" id="3.40.50.1000">
    <property type="entry name" value="HAD superfamily/HAD-like"/>
    <property type="match status" value="1"/>
</dbReference>
<dbReference type="GO" id="GO:0005829">
    <property type="term" value="C:cytosol"/>
    <property type="evidence" value="ECO:0007669"/>
    <property type="project" value="TreeGrafter"/>
</dbReference>
<name>A0A4R1H8B2_9GAMM</name>
<comment type="pathway">
    <text evidence="3">Organic acid metabolism; glycolate biosynthesis; glycolate from 2-phosphoglycolate: step 1/1.</text>
</comment>
<dbReference type="NCBIfam" id="TIGR01449">
    <property type="entry name" value="PGP_bact"/>
    <property type="match status" value="1"/>
</dbReference>
<evidence type="ECO:0000256" key="5">
    <source>
        <dbReference type="ARBA" id="ARBA00013078"/>
    </source>
</evidence>
<reference evidence="10 11" key="1">
    <citation type="submission" date="2019-03" db="EMBL/GenBank/DDBJ databases">
        <title>Genomic Encyclopedia of Type Strains, Phase IV (KMG-IV): sequencing the most valuable type-strain genomes for metagenomic binning, comparative biology and taxonomic classification.</title>
        <authorList>
            <person name="Goeker M."/>
        </authorList>
    </citation>
    <scope>NUCLEOTIDE SEQUENCE [LARGE SCALE GENOMIC DNA]</scope>
    <source>
        <strain evidence="10 11">DSM 19610</strain>
    </source>
</reference>
<evidence type="ECO:0000256" key="4">
    <source>
        <dbReference type="ARBA" id="ARBA00006171"/>
    </source>
</evidence>
<dbReference type="GO" id="GO:0005975">
    <property type="term" value="P:carbohydrate metabolic process"/>
    <property type="evidence" value="ECO:0007669"/>
    <property type="project" value="InterPro"/>
</dbReference>
<dbReference type="RefSeq" id="WP_132971906.1">
    <property type="nucleotide sequence ID" value="NZ_SMFX01000001.1"/>
</dbReference>
<evidence type="ECO:0000256" key="9">
    <source>
        <dbReference type="ARBA" id="ARBA00023277"/>
    </source>
</evidence>
<proteinExistence type="inferred from homology"/>
<dbReference type="Gene3D" id="1.10.150.240">
    <property type="entry name" value="Putative phosphatase, domain 2"/>
    <property type="match status" value="1"/>
</dbReference>
<dbReference type="InterPro" id="IPR023214">
    <property type="entry name" value="HAD_sf"/>
</dbReference>
<evidence type="ECO:0000256" key="8">
    <source>
        <dbReference type="ARBA" id="ARBA00022842"/>
    </source>
</evidence>
<dbReference type="NCBIfam" id="TIGR01549">
    <property type="entry name" value="HAD-SF-IA-v1"/>
    <property type="match status" value="1"/>
</dbReference>
<evidence type="ECO:0000256" key="7">
    <source>
        <dbReference type="ARBA" id="ARBA00022801"/>
    </source>
</evidence>
<comment type="caution">
    <text evidence="10">The sequence shown here is derived from an EMBL/GenBank/DDBJ whole genome shotgun (WGS) entry which is preliminary data.</text>
</comment>
<comment type="catalytic activity">
    <reaction evidence="1">
        <text>2-phosphoglycolate + H2O = glycolate + phosphate</text>
        <dbReference type="Rhea" id="RHEA:14369"/>
        <dbReference type="ChEBI" id="CHEBI:15377"/>
        <dbReference type="ChEBI" id="CHEBI:29805"/>
        <dbReference type="ChEBI" id="CHEBI:43474"/>
        <dbReference type="ChEBI" id="CHEBI:58033"/>
        <dbReference type="EC" id="3.1.3.18"/>
    </reaction>
</comment>
<keyword evidence="7" id="KW-0378">Hydrolase</keyword>
<evidence type="ECO:0000256" key="1">
    <source>
        <dbReference type="ARBA" id="ARBA00000830"/>
    </source>
</evidence>
<dbReference type="OrthoDB" id="9776368at2"/>
<protein>
    <recommendedName>
        <fullName evidence="5">phosphoglycolate phosphatase</fullName>
        <ecNumber evidence="5">3.1.3.18</ecNumber>
    </recommendedName>
</protein>
<organism evidence="10 11">
    <name type="scientific">Thiogranum longum</name>
    <dbReference type="NCBI Taxonomy" id="1537524"/>
    <lineage>
        <taxon>Bacteria</taxon>
        <taxon>Pseudomonadati</taxon>
        <taxon>Pseudomonadota</taxon>
        <taxon>Gammaproteobacteria</taxon>
        <taxon>Chromatiales</taxon>
        <taxon>Ectothiorhodospiraceae</taxon>
        <taxon>Thiogranum</taxon>
    </lineage>
</organism>
<dbReference type="EC" id="3.1.3.18" evidence="5"/>
<dbReference type="Proteomes" id="UP000295707">
    <property type="component" value="Unassembled WGS sequence"/>
</dbReference>
<dbReference type="Pfam" id="PF13419">
    <property type="entry name" value="HAD_2"/>
    <property type="match status" value="1"/>
</dbReference>
<dbReference type="PANTHER" id="PTHR43434:SF23">
    <property type="entry name" value="PHOSPHOGLYCOLATE PHOSPHATASE"/>
    <property type="match status" value="1"/>
</dbReference>
<accession>A0A4R1H8B2</accession>
<dbReference type="EMBL" id="SMFX01000001">
    <property type="protein sequence ID" value="TCK18077.1"/>
    <property type="molecule type" value="Genomic_DNA"/>
</dbReference>
<evidence type="ECO:0000256" key="2">
    <source>
        <dbReference type="ARBA" id="ARBA00001946"/>
    </source>
</evidence>
<dbReference type="InterPro" id="IPR041492">
    <property type="entry name" value="HAD_2"/>
</dbReference>
<evidence type="ECO:0000313" key="10">
    <source>
        <dbReference type="EMBL" id="TCK18077.1"/>
    </source>
</evidence>
<evidence type="ECO:0000313" key="11">
    <source>
        <dbReference type="Proteomes" id="UP000295707"/>
    </source>
</evidence>
<dbReference type="InterPro" id="IPR037512">
    <property type="entry name" value="PGPase_prok"/>
</dbReference>
<dbReference type="GO" id="GO:0008967">
    <property type="term" value="F:phosphoglycolate phosphatase activity"/>
    <property type="evidence" value="ECO:0007669"/>
    <property type="project" value="UniProtKB-EC"/>
</dbReference>
<gene>
    <name evidence="10" type="ORF">DFR30_1336</name>
</gene>
<dbReference type="InterPro" id="IPR050155">
    <property type="entry name" value="HAD-like_hydrolase_sf"/>
</dbReference>
<dbReference type="SFLD" id="SFLDG01129">
    <property type="entry name" value="C1.5:_HAD__Beta-PGM__Phosphata"/>
    <property type="match status" value="1"/>
</dbReference>
<keyword evidence="11" id="KW-1185">Reference proteome</keyword>
<dbReference type="PANTHER" id="PTHR43434">
    <property type="entry name" value="PHOSPHOGLYCOLATE PHOSPHATASE"/>
    <property type="match status" value="1"/>
</dbReference>
<dbReference type="SUPFAM" id="SSF56784">
    <property type="entry name" value="HAD-like"/>
    <property type="match status" value="1"/>
</dbReference>
<dbReference type="GO" id="GO:0006281">
    <property type="term" value="P:DNA repair"/>
    <property type="evidence" value="ECO:0007669"/>
    <property type="project" value="TreeGrafter"/>
</dbReference>
<dbReference type="AlphaFoldDB" id="A0A4R1H8B2"/>
<dbReference type="InterPro" id="IPR006439">
    <property type="entry name" value="HAD-SF_hydro_IA"/>
</dbReference>
<keyword evidence="6" id="KW-0479">Metal-binding</keyword>
<keyword evidence="9" id="KW-0119">Carbohydrate metabolism</keyword>
<dbReference type="SFLD" id="SFLDG01135">
    <property type="entry name" value="C1.5.6:_HAD__Beta-PGM__Phospha"/>
    <property type="match status" value="1"/>
</dbReference>
<dbReference type="GO" id="GO:0046872">
    <property type="term" value="F:metal ion binding"/>
    <property type="evidence" value="ECO:0007669"/>
    <property type="project" value="UniProtKB-KW"/>
</dbReference>
<sequence>MAAQTSAVLFDLDGTLLDTAPDLAAALNATLQLNERDALPFETIRPVVSHGGRALIELGFGIDSQHPDFEPLRKQLLDLYQANLAVHTALFPGMGEVLDELEQRHIRWGVVTNKPGWLTDPLLDALNLAQRTACIVSGDTLPERKPHPAPLLHACKLVGCQPQDAIYIGDAERDIEAGRNAGMRTLVALFGYLMEHDRPENWGADALIEQPADILEHLDTTRTQSHAG</sequence>
<comment type="cofactor">
    <cofactor evidence="2">
        <name>Mg(2+)</name>
        <dbReference type="ChEBI" id="CHEBI:18420"/>
    </cofactor>
</comment>
<comment type="similarity">
    <text evidence="4">Belongs to the HAD-like hydrolase superfamily. CbbY/CbbZ/Gph/YieH family.</text>
</comment>
<dbReference type="FunFam" id="3.40.50.1000:FF:000022">
    <property type="entry name" value="Phosphoglycolate phosphatase"/>
    <property type="match status" value="1"/>
</dbReference>
<dbReference type="InterPro" id="IPR036412">
    <property type="entry name" value="HAD-like_sf"/>
</dbReference>
<evidence type="ECO:0000256" key="3">
    <source>
        <dbReference type="ARBA" id="ARBA00004818"/>
    </source>
</evidence>
<dbReference type="InterPro" id="IPR023198">
    <property type="entry name" value="PGP-like_dom2"/>
</dbReference>